<accession>A0A3P8K317</accession>
<dbReference type="NCBIfam" id="TIGR01708">
    <property type="entry name" value="typeII_sec_gspH"/>
    <property type="match status" value="1"/>
</dbReference>
<keyword evidence="5" id="KW-0997">Cell inner membrane</keyword>
<dbReference type="Pfam" id="PF07963">
    <property type="entry name" value="N_methyl"/>
    <property type="match status" value="1"/>
</dbReference>
<dbReference type="AlphaFoldDB" id="A0A3P8K317"/>
<evidence type="ECO:0000313" key="12">
    <source>
        <dbReference type="Proteomes" id="UP000274346"/>
    </source>
</evidence>
<dbReference type="InterPro" id="IPR012902">
    <property type="entry name" value="N_methyl_site"/>
</dbReference>
<evidence type="ECO:0000256" key="10">
    <source>
        <dbReference type="SAM" id="Phobius"/>
    </source>
</evidence>
<dbReference type="GO" id="GO:0005886">
    <property type="term" value="C:plasma membrane"/>
    <property type="evidence" value="ECO:0007669"/>
    <property type="project" value="UniProtKB-SubCell"/>
</dbReference>
<protein>
    <recommendedName>
        <fullName evidence="2">Type II secretion system protein H</fullName>
    </recommendedName>
    <alternativeName>
        <fullName evidence="9">General secretion pathway protein H</fullName>
    </alternativeName>
</protein>
<sequence length="172" mass="18764">MQQRGFTLLEMMLILLLMGVSAGMVMLAFPPSRENDPAQTLERFQAQLSFVRDRGLQSGQFYGISIHPDRWQFMRLLTPDESGQAGEADDGEEGSRWQPLQIARVATSGSAASNPLALSFPDGAAWTPGELPDVLLFPGGEVTPFQLHIGRDLALEVDARGGVQPAQREESP</sequence>
<evidence type="ECO:0000256" key="6">
    <source>
        <dbReference type="ARBA" id="ARBA00022692"/>
    </source>
</evidence>
<dbReference type="PRINTS" id="PR00885">
    <property type="entry name" value="BCTERIALGSPH"/>
</dbReference>
<evidence type="ECO:0000256" key="4">
    <source>
        <dbReference type="ARBA" id="ARBA00022481"/>
    </source>
</evidence>
<organism evidence="11 12">
    <name type="scientific">Raoultella terrigena</name>
    <name type="common">Klebsiella terrigena</name>
    <dbReference type="NCBI Taxonomy" id="577"/>
    <lineage>
        <taxon>Bacteria</taxon>
        <taxon>Pseudomonadati</taxon>
        <taxon>Pseudomonadota</taxon>
        <taxon>Gammaproteobacteria</taxon>
        <taxon>Enterobacterales</taxon>
        <taxon>Enterobacteriaceae</taxon>
        <taxon>Klebsiella/Raoultella group</taxon>
        <taxon>Raoultella</taxon>
    </lineage>
</organism>
<evidence type="ECO:0000256" key="1">
    <source>
        <dbReference type="ARBA" id="ARBA00004377"/>
    </source>
</evidence>
<dbReference type="InterPro" id="IPR045584">
    <property type="entry name" value="Pilin-like"/>
</dbReference>
<dbReference type="Gene3D" id="3.55.40.10">
    <property type="entry name" value="minor pseudopilin epsh domain"/>
    <property type="match status" value="1"/>
</dbReference>
<dbReference type="GO" id="GO:0015627">
    <property type="term" value="C:type II protein secretion system complex"/>
    <property type="evidence" value="ECO:0007669"/>
    <property type="project" value="InterPro"/>
</dbReference>
<dbReference type="KEGG" id="rtg:NCTC13098_06116"/>
<gene>
    <name evidence="11" type="primary">gspH</name>
    <name evidence="11" type="ORF">NCTC13098_06116</name>
</gene>
<evidence type="ECO:0000256" key="2">
    <source>
        <dbReference type="ARBA" id="ARBA00021549"/>
    </source>
</evidence>
<evidence type="ECO:0000256" key="5">
    <source>
        <dbReference type="ARBA" id="ARBA00022519"/>
    </source>
</evidence>
<evidence type="ECO:0000313" key="11">
    <source>
        <dbReference type="EMBL" id="VDR29697.1"/>
    </source>
</evidence>
<feature type="transmembrane region" description="Helical" evidence="10">
    <location>
        <begin position="12"/>
        <end position="29"/>
    </location>
</feature>
<keyword evidence="6 10" id="KW-0812">Transmembrane</keyword>
<proteinExistence type="predicted"/>
<evidence type="ECO:0000256" key="9">
    <source>
        <dbReference type="ARBA" id="ARBA00030775"/>
    </source>
</evidence>
<evidence type="ECO:0000256" key="8">
    <source>
        <dbReference type="ARBA" id="ARBA00023136"/>
    </source>
</evidence>
<dbReference type="InterPro" id="IPR002416">
    <property type="entry name" value="T2SS_protein-GspH"/>
</dbReference>
<keyword evidence="7 10" id="KW-1133">Transmembrane helix</keyword>
<dbReference type="EMBL" id="LR131271">
    <property type="protein sequence ID" value="VDR29697.1"/>
    <property type="molecule type" value="Genomic_DNA"/>
</dbReference>
<dbReference type="SUPFAM" id="SSF54523">
    <property type="entry name" value="Pili subunits"/>
    <property type="match status" value="1"/>
</dbReference>
<comment type="subcellular location">
    <subcellularLocation>
        <location evidence="1">Cell inner membrane</location>
        <topology evidence="1">Single-pass membrane protein</topology>
    </subcellularLocation>
</comment>
<keyword evidence="4" id="KW-0488">Methylation</keyword>
<evidence type="ECO:0000256" key="3">
    <source>
        <dbReference type="ARBA" id="ARBA00022475"/>
    </source>
</evidence>
<keyword evidence="3" id="KW-1003">Cell membrane</keyword>
<dbReference type="PROSITE" id="PS00409">
    <property type="entry name" value="PROKAR_NTER_METHYL"/>
    <property type="match status" value="1"/>
</dbReference>
<dbReference type="GO" id="GO:0015628">
    <property type="term" value="P:protein secretion by the type II secretion system"/>
    <property type="evidence" value="ECO:0007669"/>
    <property type="project" value="InterPro"/>
</dbReference>
<name>A0A3P8K317_RAOTE</name>
<keyword evidence="8 10" id="KW-0472">Membrane</keyword>
<reference evidence="11 12" key="1">
    <citation type="submission" date="2018-12" db="EMBL/GenBank/DDBJ databases">
        <authorList>
            <consortium name="Pathogen Informatics"/>
        </authorList>
    </citation>
    <scope>NUCLEOTIDE SEQUENCE [LARGE SCALE GENOMIC DNA]</scope>
    <source>
        <strain evidence="11 12">NCTC13098</strain>
    </source>
</reference>
<dbReference type="InterPro" id="IPR049875">
    <property type="entry name" value="TypeII_GspH"/>
</dbReference>
<dbReference type="Proteomes" id="UP000274346">
    <property type="component" value="Chromosome"/>
</dbReference>
<evidence type="ECO:0000256" key="7">
    <source>
        <dbReference type="ARBA" id="ARBA00022989"/>
    </source>
</evidence>